<evidence type="ECO:0000256" key="7">
    <source>
        <dbReference type="SAM" id="Coils"/>
    </source>
</evidence>
<accession>A0A225WC20</accession>
<dbReference type="OrthoDB" id="1870062at2759"/>
<protein>
    <recommendedName>
        <fullName evidence="13">PHD-type domain-containing protein</fullName>
    </recommendedName>
</protein>
<evidence type="ECO:0000256" key="8">
    <source>
        <dbReference type="SAM" id="MobiDB-lite"/>
    </source>
</evidence>
<dbReference type="Pfam" id="PF00628">
    <property type="entry name" value="PHD"/>
    <property type="match status" value="1"/>
</dbReference>
<evidence type="ECO:0000256" key="4">
    <source>
        <dbReference type="ARBA" id="ARBA00022833"/>
    </source>
</evidence>
<sequence length="1333" mass="151013">MPPPPPPPPPPGSPPPPIAKPKYTGKARIIQSSVFASRDSGRPKSRPKKPKKKVENQLNPPRNGPFRDILDVDGLHARPAHMLSVVELCTNSEEDAESVATTGDMAIDTPLHSDEDMESTDDGWADHNRWYCNICKDGGELLCCDRCPRAFHMSCLGMSEDMIPDSEWYCKMCSECLDRRRLKKESKEKARVMRETEKLERDARRRKAEQMKEEILAKKSVEAIEHKAKRVLEMQDRILSRKKIKYKDKEEEKLGRIAEDLAQTVRVAKEKLEKLEKEDAALRRKEEALNKKKRGMNDIPRDVLEDTSWPDKPTPIPCTFSEMPAKYVGKMLAVWDCIHAIREILELADITVDQFSRALTHPKYSPMLTEIHLCLLEKILEDREEDDYISDDENAMDDSERYRYEIQHAPLTVGVPTRSMLTSLTWPSILCSLILAVPRYTAHATSTFLSAFRSLQDTDYPSLQVQHKLALLQFLVGRVVGTEKVRNMLGKHLNETLQGTKEYNRAVLLDKKLTLEDEKKLREKQRSELANIVETNKASMKSWLGNDKKGRANGDSLITNGMEETKLDFDGDTGSASDSDLDDLAYSEEALSKNEEELERLQVQEFISRHEYIARRKKLDKQRERLRQRTEEKLRKQKAQEQVERRRASAKKGITDGLTTKDANLLRTSIEKGKECGLPERIIVSASHVLEILDAEAVREEEALVKKRKFSALIRQSFVRSEPIGRDRDQMRYWILRGDLQHLYVERPGPVDKLKRKYESLARSGSPRDGLIPEDDGSNATWYCYSSQTEVNSLMEALDSRVPREAHLRSALIDHMEDITNEMPVSKPGLLISDLLNEESAKKRVHRAPGTPDDEVFEFLQWKNDKHSKRKDVQHAEPNVESLREDLLKGQEWICKCLRTLGSTWPDRPENGGTEWRKSVQDIDSVEGFASLLLDLDNEVTAAQIKAKQGSNSSTATNASTTDATKSADIPIEEHDKADDRSDEEEDDEEDEAMDALVDDGSSLWPSKYCRERWIQNVKHGKTVAVVATALASLIHRLEVLGFLNASDEDAMKTRAKSEKEKQSRKERAAKKKKQEEEADDEDVPTRESVDEWEEDCYICSEGGELICCDGCPHVFHYPCIGLRRIPRGKIFCHECDTSVKPVFPPNGAKKDGKVSSKRPQRSQSPPSRRRPRKQTKLDKADSDFEGSGAESDSALSTTSSARPAPSKSSPVRQAHVENHAGPKCPEDQWDVDCSVCSLGGELLCCDGCPRAFHVNCIGLIAIPETEWFCNECNLQTCGACKKNKIRLDSHVICGSEDGTKGCDRVFHLKCAKLDAVPADDWYCKKCSTKLNL</sequence>
<keyword evidence="3 6" id="KW-0863">Zinc-finger</keyword>
<dbReference type="GO" id="GO:0005634">
    <property type="term" value="C:nucleus"/>
    <property type="evidence" value="ECO:0007669"/>
    <property type="project" value="UniProtKB-SubCell"/>
</dbReference>
<feature type="compositionally biased region" description="Acidic residues" evidence="8">
    <location>
        <begin position="981"/>
        <end position="998"/>
    </location>
</feature>
<feature type="coiled-coil region" evidence="7">
    <location>
        <begin position="258"/>
        <end position="292"/>
    </location>
</feature>
<feature type="domain" description="PHD-type" evidence="9">
    <location>
        <begin position="1275"/>
        <end position="1330"/>
    </location>
</feature>
<feature type="region of interest" description="Disordered" evidence="8">
    <location>
        <begin position="1054"/>
        <end position="1088"/>
    </location>
</feature>
<dbReference type="CDD" id="cd15567">
    <property type="entry name" value="PHD4_NSD"/>
    <property type="match status" value="1"/>
</dbReference>
<feature type="region of interest" description="Disordered" evidence="8">
    <location>
        <begin position="946"/>
        <end position="1000"/>
    </location>
</feature>
<keyword evidence="2" id="KW-0479">Metal-binding</keyword>
<comment type="caution">
    <text evidence="11">The sequence shown here is derived from an EMBL/GenBank/DDBJ whole genome shotgun (WGS) entry which is preliminary data.</text>
</comment>
<reference evidence="12" key="1">
    <citation type="submission" date="2017-03" db="EMBL/GenBank/DDBJ databases">
        <title>Phytopthora megakarya and P. palmivora, two closely related causual agents of cacao black pod achieved similar genome size and gene model numbers by different mechanisms.</title>
        <authorList>
            <person name="Ali S."/>
            <person name="Shao J."/>
            <person name="Larry D.J."/>
            <person name="Kronmiller B."/>
            <person name="Shen D."/>
            <person name="Strem M.D."/>
            <person name="Melnick R.L."/>
            <person name="Guiltinan M.J."/>
            <person name="Tyler B.M."/>
            <person name="Meinhardt L.W."/>
            <person name="Bailey B.A."/>
        </authorList>
    </citation>
    <scope>NUCLEOTIDE SEQUENCE [LARGE SCALE GENOMIC DNA]</scope>
    <source>
        <strain evidence="12">zdho120</strain>
    </source>
</reference>
<dbReference type="CDD" id="cd15539">
    <property type="entry name" value="PHD1_AIRE"/>
    <property type="match status" value="2"/>
</dbReference>
<feature type="compositionally biased region" description="Low complexity" evidence="8">
    <location>
        <begin position="951"/>
        <end position="969"/>
    </location>
</feature>
<evidence type="ECO:0000313" key="11">
    <source>
        <dbReference type="EMBL" id="OWZ14778.1"/>
    </source>
</evidence>
<dbReference type="InterPro" id="IPR019787">
    <property type="entry name" value="Znf_PHD-finger"/>
</dbReference>
<evidence type="ECO:0000313" key="12">
    <source>
        <dbReference type="Proteomes" id="UP000198211"/>
    </source>
</evidence>
<feature type="region of interest" description="Disordered" evidence="8">
    <location>
        <begin position="1"/>
        <end position="67"/>
    </location>
</feature>
<dbReference type="GO" id="GO:0000785">
    <property type="term" value="C:chromatin"/>
    <property type="evidence" value="ECO:0007669"/>
    <property type="project" value="UniProtKB-ARBA"/>
</dbReference>
<name>A0A225WC20_9STRA</name>
<keyword evidence="12" id="KW-1185">Reference proteome</keyword>
<keyword evidence="7" id="KW-0175">Coiled coil</keyword>
<evidence type="ECO:0000259" key="10">
    <source>
        <dbReference type="PROSITE" id="PS50827"/>
    </source>
</evidence>
<feature type="domain" description="PHD-type" evidence="9">
    <location>
        <begin position="129"/>
        <end position="176"/>
    </location>
</feature>
<dbReference type="STRING" id="4795.A0A225WC20"/>
<dbReference type="SUPFAM" id="SSF57903">
    <property type="entry name" value="FYVE/PHD zinc finger"/>
    <property type="match status" value="4"/>
</dbReference>
<feature type="domain" description="PHD-type" evidence="9">
    <location>
        <begin position="1231"/>
        <end position="1276"/>
    </location>
</feature>
<dbReference type="InterPro" id="IPR019786">
    <property type="entry name" value="Zinc_finger_PHD-type_CS"/>
</dbReference>
<dbReference type="PANTHER" id="PTHR24102">
    <property type="entry name" value="PHD FINGER PROTEIN"/>
    <property type="match status" value="1"/>
</dbReference>
<dbReference type="PROSITE" id="PS50016">
    <property type="entry name" value="ZF_PHD_2"/>
    <property type="match status" value="4"/>
</dbReference>
<feature type="compositionally biased region" description="Pro residues" evidence="8">
    <location>
        <begin position="1"/>
        <end position="19"/>
    </location>
</feature>
<evidence type="ECO:0000256" key="2">
    <source>
        <dbReference type="ARBA" id="ARBA00022723"/>
    </source>
</evidence>
<feature type="compositionally biased region" description="Basic residues" evidence="8">
    <location>
        <begin position="43"/>
        <end position="52"/>
    </location>
</feature>
<organism evidence="11 12">
    <name type="scientific">Phytophthora megakarya</name>
    <dbReference type="NCBI Taxonomy" id="4795"/>
    <lineage>
        <taxon>Eukaryota</taxon>
        <taxon>Sar</taxon>
        <taxon>Stramenopiles</taxon>
        <taxon>Oomycota</taxon>
        <taxon>Peronosporomycetes</taxon>
        <taxon>Peronosporales</taxon>
        <taxon>Peronosporaceae</taxon>
        <taxon>Phytophthora</taxon>
    </lineage>
</organism>
<feature type="compositionally biased region" description="Basic and acidic residues" evidence="8">
    <location>
        <begin position="1054"/>
        <end position="1067"/>
    </location>
</feature>
<dbReference type="PANTHER" id="PTHR24102:SF28">
    <property type="entry name" value="PHD-TYPE DOMAIN-CONTAINING PROTEIN"/>
    <property type="match status" value="1"/>
</dbReference>
<feature type="coiled-coil region" evidence="7">
    <location>
        <begin position="182"/>
        <end position="214"/>
    </location>
</feature>
<evidence type="ECO:0000256" key="5">
    <source>
        <dbReference type="ARBA" id="ARBA00023242"/>
    </source>
</evidence>
<dbReference type="Pfam" id="PF02791">
    <property type="entry name" value="DDT"/>
    <property type="match status" value="1"/>
</dbReference>
<dbReference type="SMART" id="SM00184">
    <property type="entry name" value="RING"/>
    <property type="match status" value="3"/>
</dbReference>
<dbReference type="Proteomes" id="UP000198211">
    <property type="component" value="Unassembled WGS sequence"/>
</dbReference>
<evidence type="ECO:0000259" key="9">
    <source>
        <dbReference type="PROSITE" id="PS50016"/>
    </source>
</evidence>
<keyword evidence="5" id="KW-0539">Nucleus</keyword>
<dbReference type="InterPro" id="IPR028941">
    <property type="entry name" value="WHIM2_dom"/>
</dbReference>
<feature type="region of interest" description="Disordered" evidence="8">
    <location>
        <begin position="1143"/>
        <end position="1222"/>
    </location>
</feature>
<feature type="compositionally biased region" description="Basic and acidic residues" evidence="8">
    <location>
        <begin position="621"/>
        <end position="647"/>
    </location>
</feature>
<feature type="compositionally biased region" description="Low complexity" evidence="8">
    <location>
        <begin position="1194"/>
        <end position="1211"/>
    </location>
</feature>
<dbReference type="InterPro" id="IPR011011">
    <property type="entry name" value="Znf_FYVE_PHD"/>
</dbReference>
<dbReference type="Pfam" id="PF15612">
    <property type="entry name" value="WHIM1"/>
    <property type="match status" value="1"/>
</dbReference>
<keyword evidence="4" id="KW-0862">Zinc</keyword>
<proteinExistence type="predicted"/>
<evidence type="ECO:0008006" key="13">
    <source>
        <dbReference type="Google" id="ProtNLM"/>
    </source>
</evidence>
<feature type="domain" description="PHD-type" evidence="9">
    <location>
        <begin position="1094"/>
        <end position="1139"/>
    </location>
</feature>
<dbReference type="InterPro" id="IPR059153">
    <property type="entry name" value="NSD_PHD-1st"/>
</dbReference>
<dbReference type="InterPro" id="IPR028942">
    <property type="entry name" value="WHIM1_dom"/>
</dbReference>
<dbReference type="GO" id="GO:0008270">
    <property type="term" value="F:zinc ion binding"/>
    <property type="evidence" value="ECO:0007669"/>
    <property type="project" value="UniProtKB-KW"/>
</dbReference>
<feature type="region of interest" description="Disordered" evidence="8">
    <location>
        <begin position="618"/>
        <end position="651"/>
    </location>
</feature>
<dbReference type="EMBL" id="NBNE01001263">
    <property type="protein sequence ID" value="OWZ14778.1"/>
    <property type="molecule type" value="Genomic_DNA"/>
</dbReference>
<dbReference type="PROSITE" id="PS50827">
    <property type="entry name" value="DDT"/>
    <property type="match status" value="1"/>
</dbReference>
<dbReference type="Pfam" id="PF15613">
    <property type="entry name" value="WSD"/>
    <property type="match status" value="1"/>
</dbReference>
<comment type="subcellular location">
    <subcellularLocation>
        <location evidence="1">Nucleus</location>
    </subcellularLocation>
</comment>
<gene>
    <name evidence="11" type="ORF">PHMEG_00011686</name>
</gene>
<dbReference type="SMART" id="SM00249">
    <property type="entry name" value="PHD"/>
    <property type="match status" value="4"/>
</dbReference>
<dbReference type="InterPro" id="IPR018501">
    <property type="entry name" value="DDT_dom"/>
</dbReference>
<dbReference type="Pfam" id="PF23011">
    <property type="entry name" value="PHD-1st_NSD"/>
    <property type="match status" value="2"/>
</dbReference>
<dbReference type="InterPro" id="IPR001841">
    <property type="entry name" value="Znf_RING"/>
</dbReference>
<feature type="domain" description="DDT" evidence="10">
    <location>
        <begin position="325"/>
        <end position="385"/>
    </location>
</feature>
<dbReference type="InterPro" id="IPR013083">
    <property type="entry name" value="Znf_RING/FYVE/PHD"/>
</dbReference>
<evidence type="ECO:0000256" key="3">
    <source>
        <dbReference type="ARBA" id="ARBA00022771"/>
    </source>
</evidence>
<dbReference type="InterPro" id="IPR001965">
    <property type="entry name" value="Znf_PHD"/>
</dbReference>
<dbReference type="PROSITE" id="PS01359">
    <property type="entry name" value="ZF_PHD_1"/>
    <property type="match status" value="2"/>
</dbReference>
<evidence type="ECO:0000256" key="1">
    <source>
        <dbReference type="ARBA" id="ARBA00004123"/>
    </source>
</evidence>
<dbReference type="Gene3D" id="3.30.40.10">
    <property type="entry name" value="Zinc/RING finger domain, C3HC4 (zinc finger)"/>
    <property type="match status" value="4"/>
</dbReference>
<dbReference type="CDD" id="cd15489">
    <property type="entry name" value="PHD_SF"/>
    <property type="match status" value="1"/>
</dbReference>
<evidence type="ECO:0000256" key="6">
    <source>
        <dbReference type="PROSITE-ProRule" id="PRU00146"/>
    </source>
</evidence>